<proteinExistence type="predicted"/>
<organism evidence="1 2">
    <name type="scientific">Pseudomonas cannabina</name>
    <dbReference type="NCBI Taxonomy" id="86840"/>
    <lineage>
        <taxon>Bacteria</taxon>
        <taxon>Pseudomonadati</taxon>
        <taxon>Pseudomonadota</taxon>
        <taxon>Gammaproteobacteria</taxon>
        <taxon>Pseudomonadales</taxon>
        <taxon>Pseudomonadaceae</taxon>
        <taxon>Pseudomonas</taxon>
    </lineage>
</organism>
<evidence type="ECO:0000313" key="1">
    <source>
        <dbReference type="EMBL" id="RMN17126.1"/>
    </source>
</evidence>
<dbReference type="RefSeq" id="WP_147464741.1">
    <property type="nucleotide sequence ID" value="NZ_RBOW01001017.1"/>
</dbReference>
<dbReference type="Proteomes" id="UP000281372">
    <property type="component" value="Unassembled WGS sequence"/>
</dbReference>
<comment type="caution">
    <text evidence="1">The sequence shown here is derived from an EMBL/GenBank/DDBJ whole genome shotgun (WGS) entry which is preliminary data.</text>
</comment>
<name>A0A3M3K2G9_PSECA</name>
<dbReference type="AlphaFoldDB" id="A0A3M3K2G9"/>
<evidence type="ECO:0000313" key="2">
    <source>
        <dbReference type="Proteomes" id="UP000281372"/>
    </source>
</evidence>
<reference evidence="1 2" key="1">
    <citation type="submission" date="2018-08" db="EMBL/GenBank/DDBJ databases">
        <title>Recombination of ecologically and evolutionarily significant loci maintains genetic cohesion in the Pseudomonas syringae species complex.</title>
        <authorList>
            <person name="Dillon M."/>
            <person name="Thakur S."/>
            <person name="Almeida R.N.D."/>
            <person name="Weir B.S."/>
            <person name="Guttman D.S."/>
        </authorList>
    </citation>
    <scope>NUCLEOTIDE SEQUENCE [LARGE SCALE GENOMIC DNA]</scope>
    <source>
        <strain evidence="1 2">ICMP 2821</strain>
    </source>
</reference>
<gene>
    <name evidence="1" type="ORF">ALQ64_03134</name>
</gene>
<sequence length="264" mass="29433">MMRKGTIIQIKGLGIPVQSPTDRNLEGYEVRWSSDPEVSADAPAHVLIGHEALTRFIELAVDRRFLIADLMTVTPVTVADNSNSLSRAQSEAAGINPDNWNTVRMAMVISGNGPRGAVMDEIEWVGSRDEFNEGAPLAEAYAHAKHRQIKLPSIHKHTESGHIMRAAHFFGEFRRQLKPSLRAAEMMARVLEQNLCSLDLTDINGDKAHHYLMEIQRAFIQRREHAQIELAENGMVDWPAMAEALTEANDAPTPSRPSRGQSFH</sequence>
<accession>A0A3M3K2G9</accession>
<protein>
    <submittedName>
        <fullName evidence="1">Uncharacterized protein</fullName>
    </submittedName>
</protein>
<dbReference type="EMBL" id="RBOW01001017">
    <property type="protein sequence ID" value="RMN17126.1"/>
    <property type="molecule type" value="Genomic_DNA"/>
</dbReference>